<proteinExistence type="predicted"/>
<dbReference type="EMBL" id="VDFV01000001">
    <property type="protein sequence ID" value="TNC74934.1"/>
    <property type="molecule type" value="Genomic_DNA"/>
</dbReference>
<comment type="caution">
    <text evidence="3">The sequence shown here is derived from an EMBL/GenBank/DDBJ whole genome shotgun (WGS) entry which is preliminary data.</text>
</comment>
<name>A0A5C4NJG7_9RHOB</name>
<evidence type="ECO:0000259" key="2">
    <source>
        <dbReference type="Pfam" id="PF13670"/>
    </source>
</evidence>
<keyword evidence="1" id="KW-0732">Signal</keyword>
<organism evidence="3 4">
    <name type="scientific">Rubellimicrobium roseum</name>
    <dbReference type="NCBI Taxonomy" id="687525"/>
    <lineage>
        <taxon>Bacteria</taxon>
        <taxon>Pseudomonadati</taxon>
        <taxon>Pseudomonadota</taxon>
        <taxon>Alphaproteobacteria</taxon>
        <taxon>Rhodobacterales</taxon>
        <taxon>Roseobacteraceae</taxon>
        <taxon>Rubellimicrobium</taxon>
    </lineage>
</organism>
<reference evidence="3 4" key="1">
    <citation type="submission" date="2019-06" db="EMBL/GenBank/DDBJ databases">
        <authorList>
            <person name="Jiang L."/>
        </authorList>
    </citation>
    <scope>NUCLEOTIDE SEQUENCE [LARGE SCALE GENOMIC DNA]</scope>
    <source>
        <strain evidence="3 4">YIM 48858</strain>
    </source>
</reference>
<evidence type="ECO:0000313" key="4">
    <source>
        <dbReference type="Proteomes" id="UP000305709"/>
    </source>
</evidence>
<keyword evidence="4" id="KW-1185">Reference proteome</keyword>
<dbReference type="Pfam" id="PF13670">
    <property type="entry name" value="PepSY_2"/>
    <property type="match status" value="1"/>
</dbReference>
<accession>A0A5C4NJG7</accession>
<sequence>MPRPRLGLLAALILLPAAALAQEDDRDPTDEERARIEAALQAEGFTAWDDIELDDGLWEVEDAVAADGQDYDLRLDDSLAIVARDPDD</sequence>
<protein>
    <submittedName>
        <fullName evidence="3">PepSY domain-containing protein</fullName>
    </submittedName>
</protein>
<feature type="chain" id="PRO_5023010299" evidence="1">
    <location>
        <begin position="22"/>
        <end position="88"/>
    </location>
</feature>
<dbReference type="RefSeq" id="WP_139079928.1">
    <property type="nucleotide sequence ID" value="NZ_VDFV01000001.1"/>
</dbReference>
<evidence type="ECO:0000256" key="1">
    <source>
        <dbReference type="SAM" id="SignalP"/>
    </source>
</evidence>
<gene>
    <name evidence="3" type="ORF">FHG71_02060</name>
</gene>
<dbReference type="Proteomes" id="UP000305709">
    <property type="component" value="Unassembled WGS sequence"/>
</dbReference>
<dbReference type="InterPro" id="IPR025711">
    <property type="entry name" value="PepSY"/>
</dbReference>
<feature type="signal peptide" evidence="1">
    <location>
        <begin position="1"/>
        <end position="21"/>
    </location>
</feature>
<feature type="domain" description="PepSY" evidence="2">
    <location>
        <begin position="8"/>
        <end position="78"/>
    </location>
</feature>
<dbReference type="AlphaFoldDB" id="A0A5C4NJG7"/>
<dbReference type="OrthoDB" id="7933638at2"/>
<evidence type="ECO:0000313" key="3">
    <source>
        <dbReference type="EMBL" id="TNC74934.1"/>
    </source>
</evidence>